<dbReference type="Proteomes" id="UP001361239">
    <property type="component" value="Unassembled WGS sequence"/>
</dbReference>
<proteinExistence type="predicted"/>
<protein>
    <submittedName>
        <fullName evidence="1">Uncharacterized protein</fullName>
    </submittedName>
</protein>
<dbReference type="EMBL" id="JBBHJZ010000005">
    <property type="protein sequence ID" value="MEJ5979053.1"/>
    <property type="molecule type" value="Genomic_DNA"/>
</dbReference>
<organism evidence="1 2">
    <name type="scientific">Novosphingobium anseongense</name>
    <dbReference type="NCBI Taxonomy" id="3133436"/>
    <lineage>
        <taxon>Bacteria</taxon>
        <taxon>Pseudomonadati</taxon>
        <taxon>Pseudomonadota</taxon>
        <taxon>Alphaproteobacteria</taxon>
        <taxon>Sphingomonadales</taxon>
        <taxon>Sphingomonadaceae</taxon>
        <taxon>Novosphingobium</taxon>
    </lineage>
</organism>
<name>A0ABU8S1G8_9SPHN</name>
<evidence type="ECO:0000313" key="1">
    <source>
        <dbReference type="EMBL" id="MEJ5979053.1"/>
    </source>
</evidence>
<evidence type="ECO:0000313" key="2">
    <source>
        <dbReference type="Proteomes" id="UP001361239"/>
    </source>
</evidence>
<gene>
    <name evidence="1" type="ORF">WG901_20540</name>
</gene>
<reference evidence="1 2" key="1">
    <citation type="submission" date="2024-03" db="EMBL/GenBank/DDBJ databases">
        <authorList>
            <person name="Jo J.-H."/>
        </authorList>
    </citation>
    <scope>NUCLEOTIDE SEQUENCE [LARGE SCALE GENOMIC DNA]</scope>
    <source>
        <strain evidence="1 2">PS1R-30</strain>
    </source>
</reference>
<sequence length="120" mass="12996">MTIAVLPEGFAALEGFVDRWALDGTAERAARRSLSTAEERATFFGAASPLLDAALEHLDTHALGAFSPAEQRLMNLMLSLAHVALAVEIQGPDETKSAPWRDRMRITRSTADRGVQTCSN</sequence>
<comment type="caution">
    <text evidence="1">The sequence shown here is derived from an EMBL/GenBank/DDBJ whole genome shotgun (WGS) entry which is preliminary data.</text>
</comment>
<dbReference type="RefSeq" id="WP_339588993.1">
    <property type="nucleotide sequence ID" value="NZ_JBBHJZ010000005.1"/>
</dbReference>
<keyword evidence="2" id="KW-1185">Reference proteome</keyword>
<accession>A0ABU8S1G8</accession>